<gene>
    <name evidence="1" type="ORF">SNOG_04590</name>
</gene>
<dbReference type="InterPro" id="IPR038883">
    <property type="entry name" value="AN11006-like"/>
</dbReference>
<reference evidence="2" key="1">
    <citation type="journal article" date="2007" name="Plant Cell">
        <title>Dothideomycete-plant interactions illuminated by genome sequencing and EST analysis of the wheat pathogen Stagonospora nodorum.</title>
        <authorList>
            <person name="Hane J.K."/>
            <person name="Lowe R.G."/>
            <person name="Solomon P.S."/>
            <person name="Tan K.C."/>
            <person name="Schoch C.L."/>
            <person name="Spatafora J.W."/>
            <person name="Crous P.W."/>
            <person name="Kodira C."/>
            <person name="Birren B.W."/>
            <person name="Galagan J.E."/>
            <person name="Torriani S.F."/>
            <person name="McDonald B.A."/>
            <person name="Oliver R.P."/>
        </authorList>
    </citation>
    <scope>NUCLEOTIDE SEQUENCE [LARGE SCALE GENOMIC DNA]</scope>
    <source>
        <strain evidence="2">SN15 / ATCC MYA-4574 / FGSC 10173</strain>
    </source>
</reference>
<name>Q0UUH4_PHANO</name>
<dbReference type="VEuPathDB" id="FungiDB:JI435_045900"/>
<protein>
    <submittedName>
        <fullName evidence="1">Uncharacterized protein</fullName>
    </submittedName>
</protein>
<dbReference type="Proteomes" id="UP000001055">
    <property type="component" value="Unassembled WGS sequence"/>
</dbReference>
<dbReference type="AlphaFoldDB" id="Q0UUH4"/>
<dbReference type="KEGG" id="pno:SNOG_04590"/>
<dbReference type="EMBL" id="CH445330">
    <property type="protein sequence ID" value="EAT88350.1"/>
    <property type="molecule type" value="Genomic_DNA"/>
</dbReference>
<dbReference type="PANTHER" id="PTHR42085:SF1">
    <property type="entry name" value="F-BOX DOMAIN-CONTAINING PROTEIN"/>
    <property type="match status" value="1"/>
</dbReference>
<proteinExistence type="predicted"/>
<dbReference type="InParanoid" id="Q0UUH4"/>
<evidence type="ECO:0000313" key="1">
    <source>
        <dbReference type="EMBL" id="EAT88350.1"/>
    </source>
</evidence>
<dbReference type="RefSeq" id="XP_001795003.1">
    <property type="nucleotide sequence ID" value="XM_001794951.1"/>
</dbReference>
<organism evidence="1 2">
    <name type="scientific">Phaeosphaeria nodorum (strain SN15 / ATCC MYA-4574 / FGSC 10173)</name>
    <name type="common">Glume blotch fungus</name>
    <name type="synonym">Parastagonospora nodorum</name>
    <dbReference type="NCBI Taxonomy" id="321614"/>
    <lineage>
        <taxon>Eukaryota</taxon>
        <taxon>Fungi</taxon>
        <taxon>Dikarya</taxon>
        <taxon>Ascomycota</taxon>
        <taxon>Pezizomycotina</taxon>
        <taxon>Dothideomycetes</taxon>
        <taxon>Pleosporomycetidae</taxon>
        <taxon>Pleosporales</taxon>
        <taxon>Pleosporineae</taxon>
        <taxon>Phaeosphaeriaceae</taxon>
        <taxon>Parastagonospora</taxon>
    </lineage>
</organism>
<dbReference type="GeneID" id="5971871"/>
<accession>Q0UUH4</accession>
<evidence type="ECO:0000313" key="2">
    <source>
        <dbReference type="Proteomes" id="UP000001055"/>
    </source>
</evidence>
<sequence>MSTNSGEDCLMPSTATAAATVTRAINAATSNAMLSAERNDRESPLLRLPAELRNQIYEYALTDGMYELRAPKGGICPYPAGIGIAGVCQKLYYEASLLSFTLNEFHCGVAADLVKLHSRLSIRQLSAITNESFSNHMQIPVMFNGRLMTPSSEMESQRSGVCFREFFPNAQRVTLAEDCHPYPYPYYGIRPRWDPVISSWVGGRRNAGLVIVYKESCD</sequence>
<dbReference type="PANTHER" id="PTHR42085">
    <property type="entry name" value="F-BOX DOMAIN-CONTAINING PROTEIN"/>
    <property type="match status" value="1"/>
</dbReference>